<feature type="transmembrane region" description="Helical" evidence="14">
    <location>
        <begin position="56"/>
        <end position="77"/>
    </location>
</feature>
<evidence type="ECO:0000256" key="10">
    <source>
        <dbReference type="ARBA" id="ARBA00023170"/>
    </source>
</evidence>
<dbReference type="GO" id="GO:0007186">
    <property type="term" value="P:G protein-coupled receptor signaling pathway"/>
    <property type="evidence" value="ECO:0007669"/>
    <property type="project" value="TreeGrafter"/>
</dbReference>
<keyword evidence="6" id="KW-0732">Signal</keyword>
<sequence>MGIYEDVTNCTFQVALHVGCFWPNAVVDAFFGDVHRVYFHDCAQTGRLLHEPPVHVLAPFIGIPVLVTLLMTALVVWRSQRTQGVL</sequence>
<keyword evidence="9" id="KW-1015">Disulfide bond</keyword>
<evidence type="ECO:0000313" key="15">
    <source>
        <dbReference type="EMBL" id="CAL1597891.1"/>
    </source>
</evidence>
<evidence type="ECO:0000256" key="7">
    <source>
        <dbReference type="ARBA" id="ARBA00022989"/>
    </source>
</evidence>
<gene>
    <name evidence="15" type="ORF">KC01_LOCUS26366</name>
</gene>
<comment type="subcellular location">
    <subcellularLocation>
        <location evidence="1">Cell membrane</location>
        <topology evidence="1">Single-pass type I membrane protein</topology>
    </subcellularLocation>
</comment>
<evidence type="ECO:0000256" key="13">
    <source>
        <dbReference type="ARBA" id="ARBA00049674"/>
    </source>
</evidence>
<keyword evidence="8 14" id="KW-0472">Membrane</keyword>
<keyword evidence="16" id="KW-1185">Reference proteome</keyword>
<evidence type="ECO:0000256" key="1">
    <source>
        <dbReference type="ARBA" id="ARBA00004251"/>
    </source>
</evidence>
<dbReference type="GO" id="GO:0015026">
    <property type="term" value="F:coreceptor activity"/>
    <property type="evidence" value="ECO:0007669"/>
    <property type="project" value="InterPro"/>
</dbReference>
<comment type="function">
    <text evidence="12">Accessory protein that interacts with and modulates the function of G-protein coupled receptors including calcitonin gene-related peptide type 1 receptor (CALCRL) and calcitonin receptor (CALCR). Required for the transport of CALCRL to the plasma membrane. Together with CALCRL, form the receptor complex for the calcitonin gene-related peptides CGRP1/CALCA and CGRP2/CALCB. Together with CALCR, form the AMYR1 receptor complex for amylin/IAPP and CGRP1/CALCA.</text>
</comment>
<accession>A0AAV2L8R7</accession>
<evidence type="ECO:0000256" key="3">
    <source>
        <dbReference type="ARBA" id="ARBA00022448"/>
    </source>
</evidence>
<evidence type="ECO:0000256" key="12">
    <source>
        <dbReference type="ARBA" id="ARBA00049570"/>
    </source>
</evidence>
<dbReference type="Gene3D" id="1.10.150.510">
    <property type="entry name" value="Receptor activity modifying family"/>
    <property type="match status" value="1"/>
</dbReference>
<organism evidence="15 16">
    <name type="scientific">Knipowitschia caucasica</name>
    <name type="common">Caucasian dwarf goby</name>
    <name type="synonym">Pomatoschistus caucasicus</name>
    <dbReference type="NCBI Taxonomy" id="637954"/>
    <lineage>
        <taxon>Eukaryota</taxon>
        <taxon>Metazoa</taxon>
        <taxon>Chordata</taxon>
        <taxon>Craniata</taxon>
        <taxon>Vertebrata</taxon>
        <taxon>Euteleostomi</taxon>
        <taxon>Actinopterygii</taxon>
        <taxon>Neopterygii</taxon>
        <taxon>Teleostei</taxon>
        <taxon>Neoteleostei</taxon>
        <taxon>Acanthomorphata</taxon>
        <taxon>Gobiaria</taxon>
        <taxon>Gobiiformes</taxon>
        <taxon>Gobioidei</taxon>
        <taxon>Gobiidae</taxon>
        <taxon>Gobiinae</taxon>
        <taxon>Knipowitschia</taxon>
    </lineage>
</organism>
<evidence type="ECO:0000256" key="4">
    <source>
        <dbReference type="ARBA" id="ARBA00022475"/>
    </source>
</evidence>
<dbReference type="GO" id="GO:0032870">
    <property type="term" value="P:cellular response to hormone stimulus"/>
    <property type="evidence" value="ECO:0007669"/>
    <property type="project" value="TreeGrafter"/>
</dbReference>
<dbReference type="Pfam" id="PF04901">
    <property type="entry name" value="RAMP"/>
    <property type="match status" value="1"/>
</dbReference>
<keyword evidence="5 14" id="KW-0812">Transmembrane</keyword>
<protein>
    <recommendedName>
        <fullName evidence="11">Receptor activity-modifying protein 1</fullName>
    </recommendedName>
</protein>
<keyword evidence="10" id="KW-0675">Receptor</keyword>
<evidence type="ECO:0000256" key="14">
    <source>
        <dbReference type="SAM" id="Phobius"/>
    </source>
</evidence>
<dbReference type="AlphaFoldDB" id="A0AAV2L8R7"/>
<evidence type="ECO:0000313" key="16">
    <source>
        <dbReference type="Proteomes" id="UP001497482"/>
    </source>
</evidence>
<dbReference type="GO" id="GO:0006816">
    <property type="term" value="P:calcium ion transport"/>
    <property type="evidence" value="ECO:0007669"/>
    <property type="project" value="TreeGrafter"/>
</dbReference>
<dbReference type="GO" id="GO:0072659">
    <property type="term" value="P:protein localization to plasma membrane"/>
    <property type="evidence" value="ECO:0007669"/>
    <property type="project" value="TreeGrafter"/>
</dbReference>
<name>A0AAV2L8R7_KNICA</name>
<reference evidence="15 16" key="1">
    <citation type="submission" date="2024-04" db="EMBL/GenBank/DDBJ databases">
        <authorList>
            <person name="Waldvogel A.-M."/>
            <person name="Schoenle A."/>
        </authorList>
    </citation>
    <scope>NUCLEOTIDE SEQUENCE [LARGE SCALE GENOMIC DNA]</scope>
</reference>
<dbReference type="PANTHER" id="PTHR14076:SF3">
    <property type="entry name" value="RECEPTOR ACTIVITY-MODIFYING PROTEIN 1"/>
    <property type="match status" value="1"/>
</dbReference>
<dbReference type="GO" id="GO:0031623">
    <property type="term" value="P:receptor internalization"/>
    <property type="evidence" value="ECO:0007669"/>
    <property type="project" value="TreeGrafter"/>
</dbReference>
<evidence type="ECO:0000256" key="11">
    <source>
        <dbReference type="ARBA" id="ARBA00041071"/>
    </source>
</evidence>
<evidence type="ECO:0000256" key="5">
    <source>
        <dbReference type="ARBA" id="ARBA00022692"/>
    </source>
</evidence>
<dbReference type="EMBL" id="OZ035844">
    <property type="protein sequence ID" value="CAL1597891.1"/>
    <property type="molecule type" value="Genomic_DNA"/>
</dbReference>
<proteinExistence type="inferred from homology"/>
<evidence type="ECO:0000256" key="9">
    <source>
        <dbReference type="ARBA" id="ARBA00023157"/>
    </source>
</evidence>
<dbReference type="InterPro" id="IPR038126">
    <property type="entry name" value="RAMP_sf"/>
</dbReference>
<dbReference type="GO" id="GO:0043235">
    <property type="term" value="C:receptor complex"/>
    <property type="evidence" value="ECO:0007669"/>
    <property type="project" value="TreeGrafter"/>
</dbReference>
<keyword evidence="7 14" id="KW-1133">Transmembrane helix</keyword>
<keyword evidence="4" id="KW-1003">Cell membrane</keyword>
<dbReference type="GO" id="GO:0008277">
    <property type="term" value="P:regulation of G protein-coupled receptor signaling pathway"/>
    <property type="evidence" value="ECO:0007669"/>
    <property type="project" value="InterPro"/>
</dbReference>
<evidence type="ECO:0000256" key="2">
    <source>
        <dbReference type="ARBA" id="ARBA00007087"/>
    </source>
</evidence>
<dbReference type="GO" id="GO:0009986">
    <property type="term" value="C:cell surface"/>
    <property type="evidence" value="ECO:0007669"/>
    <property type="project" value="TreeGrafter"/>
</dbReference>
<evidence type="ECO:0000256" key="8">
    <source>
        <dbReference type="ARBA" id="ARBA00023136"/>
    </source>
</evidence>
<dbReference type="Proteomes" id="UP001497482">
    <property type="component" value="Chromosome 22"/>
</dbReference>
<evidence type="ECO:0000256" key="6">
    <source>
        <dbReference type="ARBA" id="ARBA00022729"/>
    </source>
</evidence>
<dbReference type="GO" id="GO:0005886">
    <property type="term" value="C:plasma membrane"/>
    <property type="evidence" value="ECO:0007669"/>
    <property type="project" value="UniProtKB-SubCell"/>
</dbReference>
<comment type="similarity">
    <text evidence="2">Belongs to the RAMP family.</text>
</comment>
<dbReference type="PANTHER" id="PTHR14076">
    <property type="entry name" value="RECEPTOR ACTIVITY MODIFYING PROTEIN RAMP"/>
    <property type="match status" value="1"/>
</dbReference>
<keyword evidence="3" id="KW-0813">Transport</keyword>
<dbReference type="InterPro" id="IPR006985">
    <property type="entry name" value="RAMP"/>
</dbReference>
<dbReference type="GO" id="GO:0006886">
    <property type="term" value="P:intracellular protein transport"/>
    <property type="evidence" value="ECO:0007669"/>
    <property type="project" value="InterPro"/>
</dbReference>
<comment type="subunit">
    <text evidence="13">Heterodimer of CALCRL and RAMP1; the interaction induces allosteric modulation of CALCRL function and CGRP1/CALCA and CGRP2/CALCB ligand specificity. Heterodimer of CALCR and RAMP1; interaction forms the AMYR1 receptor complex for amylin/IAPP and CGRP1/CALCA ligands.</text>
</comment>